<proteinExistence type="predicted"/>
<protein>
    <recommendedName>
        <fullName evidence="7">C2H2-type domain-containing protein</fullName>
    </recommendedName>
</protein>
<organism evidence="8 9">
    <name type="scientific">Mycena chlorophos</name>
    <name type="common">Agaric fungus</name>
    <name type="synonym">Agaricus chlorophos</name>
    <dbReference type="NCBI Taxonomy" id="658473"/>
    <lineage>
        <taxon>Eukaryota</taxon>
        <taxon>Fungi</taxon>
        <taxon>Dikarya</taxon>
        <taxon>Basidiomycota</taxon>
        <taxon>Agaricomycotina</taxon>
        <taxon>Agaricomycetes</taxon>
        <taxon>Agaricomycetidae</taxon>
        <taxon>Agaricales</taxon>
        <taxon>Marasmiineae</taxon>
        <taxon>Mycenaceae</taxon>
        <taxon>Mycena</taxon>
    </lineage>
</organism>
<keyword evidence="2" id="KW-0677">Repeat</keyword>
<evidence type="ECO:0000256" key="3">
    <source>
        <dbReference type="ARBA" id="ARBA00022771"/>
    </source>
</evidence>
<dbReference type="Gene3D" id="3.30.160.60">
    <property type="entry name" value="Classic Zinc Finger"/>
    <property type="match status" value="2"/>
</dbReference>
<dbReference type="PANTHER" id="PTHR14003:SF19">
    <property type="entry name" value="YY2 TRANSCRIPTION FACTOR"/>
    <property type="match status" value="1"/>
</dbReference>
<evidence type="ECO:0000259" key="7">
    <source>
        <dbReference type="PROSITE" id="PS50157"/>
    </source>
</evidence>
<gene>
    <name evidence="8" type="ORF">MCHLO_06695</name>
</gene>
<dbReference type="SUPFAM" id="SSF57667">
    <property type="entry name" value="beta-beta-alpha zinc fingers"/>
    <property type="match status" value="1"/>
</dbReference>
<feature type="compositionally biased region" description="Low complexity" evidence="6">
    <location>
        <begin position="320"/>
        <end position="336"/>
    </location>
</feature>
<evidence type="ECO:0000256" key="4">
    <source>
        <dbReference type="ARBA" id="ARBA00022833"/>
    </source>
</evidence>
<keyword evidence="4" id="KW-0862">Zinc</keyword>
<evidence type="ECO:0000313" key="9">
    <source>
        <dbReference type="Proteomes" id="UP000815677"/>
    </source>
</evidence>
<feature type="region of interest" description="Disordered" evidence="6">
    <location>
        <begin position="443"/>
        <end position="474"/>
    </location>
</feature>
<sequence length="565" mass="61504">MQSVLHHQVSSVRESLLCDPPSYHPYPGYSLADGIRPRSSLPSSLSTLRNDSLSGATILDINAASGASNPLSRSDQDLANYLATSNIPNEGAGVMLANDWSLHSMGSILGDRQHSWGNLATTATTAESPSESIPYSHSEGYFPPQIQPTRRGSASWSSSSHSLSNPPSRRGSISYHSPILAPQSRSISNSYQTTSLPPLSQPLPQALLRVNVNTSPRIPISPHMQHQILHAEQGPPLVHVENMQLGYRDNEEHGRYVDMSQLYSQPQMEPTGAQPRMSLRSPRKRDSSAVCQRALSPRGIKRSASEDDLVGPSKRHCEGGQRSQQASEAGSSASGDESLESDEDQDENTDDQEFVPGARSRRRTTRRRIKQETDEEYTPRGSKSKVGKRTGSAAAALKALTALAAGERSRIDDAVSGAAPTYFAPLPGINERFPPLDPLAGMPPRSASTSAPVPTRDNALGRRSSLPTAGKAEVTMPIPVPNLTKKSRGRRVPVNPLEDSTPRPYVCPVDGCGKRFVRGEHLKRHVRSIHTHEKPHECPFEGCGKSFNRRDNLAQHSRIHMDDKA</sequence>
<dbReference type="Proteomes" id="UP000815677">
    <property type="component" value="Unassembled WGS sequence"/>
</dbReference>
<dbReference type="PROSITE" id="PS00028">
    <property type="entry name" value="ZINC_FINGER_C2H2_1"/>
    <property type="match status" value="2"/>
</dbReference>
<feature type="region of interest" description="Disordered" evidence="6">
    <location>
        <begin position="122"/>
        <end position="176"/>
    </location>
</feature>
<keyword evidence="1" id="KW-0479">Metal-binding</keyword>
<feature type="compositionally biased region" description="Basic residues" evidence="6">
    <location>
        <begin position="359"/>
        <end position="369"/>
    </location>
</feature>
<dbReference type="PANTHER" id="PTHR14003">
    <property type="entry name" value="TRANSCRIPTIONAL REPRESSOR PROTEIN YY"/>
    <property type="match status" value="1"/>
</dbReference>
<evidence type="ECO:0000256" key="6">
    <source>
        <dbReference type="SAM" id="MobiDB-lite"/>
    </source>
</evidence>
<dbReference type="PROSITE" id="PS50157">
    <property type="entry name" value="ZINC_FINGER_C2H2_2"/>
    <property type="match status" value="2"/>
</dbReference>
<evidence type="ECO:0000256" key="5">
    <source>
        <dbReference type="PROSITE-ProRule" id="PRU00042"/>
    </source>
</evidence>
<feature type="compositionally biased region" description="Acidic residues" evidence="6">
    <location>
        <begin position="337"/>
        <end position="353"/>
    </location>
</feature>
<dbReference type="Pfam" id="PF00096">
    <property type="entry name" value="zf-C2H2"/>
    <property type="match status" value="2"/>
</dbReference>
<evidence type="ECO:0000313" key="8">
    <source>
        <dbReference type="EMBL" id="GAT49377.1"/>
    </source>
</evidence>
<evidence type="ECO:0000256" key="1">
    <source>
        <dbReference type="ARBA" id="ARBA00022723"/>
    </source>
</evidence>
<dbReference type="InterPro" id="IPR036236">
    <property type="entry name" value="Znf_C2H2_sf"/>
</dbReference>
<evidence type="ECO:0000256" key="2">
    <source>
        <dbReference type="ARBA" id="ARBA00022737"/>
    </source>
</evidence>
<dbReference type="SMART" id="SM00355">
    <property type="entry name" value="ZnF_C2H2"/>
    <property type="match status" value="2"/>
</dbReference>
<feature type="domain" description="C2H2-type" evidence="7">
    <location>
        <begin position="505"/>
        <end position="535"/>
    </location>
</feature>
<dbReference type="InterPro" id="IPR013087">
    <property type="entry name" value="Znf_C2H2_type"/>
</dbReference>
<feature type="compositionally biased region" description="Low complexity" evidence="6">
    <location>
        <begin position="148"/>
        <end position="170"/>
    </location>
</feature>
<accession>A0ABQ0LEC4</accession>
<keyword evidence="9" id="KW-1185">Reference proteome</keyword>
<dbReference type="EMBL" id="DF845462">
    <property type="protein sequence ID" value="GAT49377.1"/>
    <property type="molecule type" value="Genomic_DNA"/>
</dbReference>
<keyword evidence="3 5" id="KW-0863">Zinc-finger</keyword>
<name>A0ABQ0LEC4_MYCCL</name>
<feature type="region of interest" description="Disordered" evidence="6">
    <location>
        <begin position="263"/>
        <end position="392"/>
    </location>
</feature>
<feature type="domain" description="C2H2-type" evidence="7">
    <location>
        <begin position="536"/>
        <end position="565"/>
    </location>
</feature>
<reference evidence="8" key="1">
    <citation type="submission" date="2014-09" db="EMBL/GenBank/DDBJ databases">
        <title>Genome sequence of the luminous mushroom Mycena chlorophos for searching fungal bioluminescence genes.</title>
        <authorList>
            <person name="Tanaka Y."/>
            <person name="Kasuga D."/>
            <person name="Oba Y."/>
            <person name="Hase S."/>
            <person name="Sato K."/>
            <person name="Oba Y."/>
            <person name="Sakakibara Y."/>
        </authorList>
    </citation>
    <scope>NUCLEOTIDE SEQUENCE</scope>
</reference>